<dbReference type="Proteomes" id="UP000254792">
    <property type="component" value="Chromosome"/>
</dbReference>
<dbReference type="SUPFAM" id="SSF81271">
    <property type="entry name" value="TGS-like"/>
    <property type="match status" value="1"/>
</dbReference>
<dbReference type="GO" id="GO:0015969">
    <property type="term" value="P:guanosine tetraphosphate metabolic process"/>
    <property type="evidence" value="ECO:0007669"/>
    <property type="project" value="InterPro"/>
</dbReference>
<feature type="domain" description="TGS" evidence="7">
    <location>
        <begin position="418"/>
        <end position="481"/>
    </location>
</feature>
<dbReference type="Pfam" id="PF13291">
    <property type="entry name" value="ACT_4"/>
    <property type="match status" value="1"/>
</dbReference>
<dbReference type="EMBL" id="CP031376">
    <property type="protein sequence ID" value="AXK51124.1"/>
    <property type="molecule type" value="Genomic_DNA"/>
</dbReference>
<dbReference type="InterPro" id="IPR012676">
    <property type="entry name" value="TGS-like"/>
</dbReference>
<protein>
    <recommendedName>
        <fullName evidence="2">Penta-phosphate guanosine-3'-pyrophosphohydrolase</fullName>
    </recommendedName>
</protein>
<accession>A0A345Z3E5</accession>
<dbReference type="SMART" id="SM00954">
    <property type="entry name" value="RelA_SpoT"/>
    <property type="match status" value="1"/>
</dbReference>
<comment type="pathway">
    <text evidence="1">Purine metabolism.</text>
</comment>
<dbReference type="GO" id="GO:0005886">
    <property type="term" value="C:plasma membrane"/>
    <property type="evidence" value="ECO:0007669"/>
    <property type="project" value="TreeGrafter"/>
</dbReference>
<dbReference type="Gene3D" id="3.10.20.30">
    <property type="match status" value="1"/>
</dbReference>
<sequence>MSRERLSVSFNFVEVRDYDTVEMEMKKYIFKPELIAEVRTAYEFAEKAHKTQKRRNGDPYIIHPISTAYFLAQWRMGPKTIIAGLLHDIIEDTPITYEEIEAKFGTEVADLVEAVTKVTYFSKEKRQQIKAKYLKKLYLSMVKDVRVIIIKIADRLHNMSTIINLPEEKQQIIASETLEIYSSIAHRIGMKVAKTLLEDLSFKIINPGEYQRISELLEKDLSERSETIDAIMDYLAVVLEEEKGLKNIEIFGRTKTIYSIYRKMTLFGKNFDDINDLLAVRIITNSVDECYQILGIVHQIFTPLSGRFKDYIATPKNNLYRSLHTTVSDKNGVIFEIQIRTKEMDVVAESGAAAHWRYKEDEIIDVQQKQKELDEKIDIFTRIIDLEKLSSSGVEFEEQKGEYEKDKFIEKSIQSDFFASSVYVLTPNGQVITLPFGSTVLDFAYRIHSEVGEHTTGAKINGVFSPINTILNSGEVIEIKTSSKQFPNDNWLKHAKTNAARNKIRKYLTQKNETETKAKKQNSLKLIANTRTEINKYIEQNNLKWKVNNESQIADKLKVLDYTSVDVFLLAVANKDFTIKEAVELVFIDTDNNQSDQFLNQFRSKKYIDKRVKNDIIVAGIENIQTTISNCCLPIPFEDVIGYVSKSDGIKIHDSGCQNIQGDKMKTRLIKVSWNKDVVQSKDYFVQIQIKGDDRPNLLFDITKTFSHLKSSVYDANVQVSQAELQVKGKFLVKVKDHNHLNQIITNLRSMPNINYVERVTSATD</sequence>
<dbReference type="InterPro" id="IPR003607">
    <property type="entry name" value="HD/PDEase_dom"/>
</dbReference>
<evidence type="ECO:0000259" key="6">
    <source>
        <dbReference type="PROSITE" id="PS51831"/>
    </source>
</evidence>
<dbReference type="PROSITE" id="PS51671">
    <property type="entry name" value="ACT"/>
    <property type="match status" value="1"/>
</dbReference>
<keyword evidence="9" id="KW-1185">Reference proteome</keyword>
<dbReference type="KEGG" id="salx:SALLE_v1c04500"/>
<organism evidence="8 9">
    <name type="scientific">Spiroplasma alleghenense</name>
    <dbReference type="NCBI Taxonomy" id="216931"/>
    <lineage>
        <taxon>Bacteria</taxon>
        <taxon>Bacillati</taxon>
        <taxon>Mycoplasmatota</taxon>
        <taxon>Mollicutes</taxon>
        <taxon>Entomoplasmatales</taxon>
        <taxon>Spiroplasmataceae</taxon>
        <taxon>Spiroplasma</taxon>
    </lineage>
</organism>
<evidence type="ECO:0000256" key="4">
    <source>
        <dbReference type="RuleBase" id="RU003847"/>
    </source>
</evidence>
<dbReference type="CDD" id="cd04876">
    <property type="entry name" value="ACT_RelA-SpoT"/>
    <property type="match status" value="1"/>
</dbReference>
<dbReference type="InterPro" id="IPR045865">
    <property type="entry name" value="ACT-like_dom_sf"/>
</dbReference>
<evidence type="ECO:0000256" key="2">
    <source>
        <dbReference type="ARBA" id="ARBA00041770"/>
    </source>
</evidence>
<dbReference type="InterPro" id="IPR033655">
    <property type="entry name" value="TGS_RelA/SpoT"/>
</dbReference>
<dbReference type="InterPro" id="IPR004095">
    <property type="entry name" value="TGS"/>
</dbReference>
<dbReference type="CDD" id="cd00077">
    <property type="entry name" value="HDc"/>
    <property type="match status" value="1"/>
</dbReference>
<evidence type="ECO:0000313" key="9">
    <source>
        <dbReference type="Proteomes" id="UP000254792"/>
    </source>
</evidence>
<dbReference type="NCBIfam" id="TIGR00691">
    <property type="entry name" value="spoT_relA"/>
    <property type="match status" value="1"/>
</dbReference>
<dbReference type="CDD" id="cd01668">
    <property type="entry name" value="TGS_RSH"/>
    <property type="match status" value="1"/>
</dbReference>
<feature type="domain" description="ACT" evidence="5">
    <location>
        <begin position="687"/>
        <end position="762"/>
    </location>
</feature>
<keyword evidence="8" id="KW-0418">Kinase</keyword>
<dbReference type="OrthoDB" id="9805041at2"/>
<dbReference type="Gene3D" id="1.10.3210.10">
    <property type="entry name" value="Hypothetical protein af1432"/>
    <property type="match status" value="1"/>
</dbReference>
<comment type="function">
    <text evidence="3">In eubacteria ppGpp (guanosine 3'-diphosphate 5'-diphosphate) is a mediator of the stringent response that coordinates a variety of cellular activities in response to changes in nutritional abundance. This enzyme catalyzes the degradation of ppGpp into GDP. It may also be capable of catalyzing the synthesis of ppGpp.</text>
</comment>
<proteinExistence type="inferred from homology"/>
<dbReference type="Gene3D" id="3.30.70.260">
    <property type="match status" value="1"/>
</dbReference>
<evidence type="ECO:0000313" key="8">
    <source>
        <dbReference type="EMBL" id="AXK51124.1"/>
    </source>
</evidence>
<dbReference type="SUPFAM" id="SSF109604">
    <property type="entry name" value="HD-domain/PDEase-like"/>
    <property type="match status" value="1"/>
</dbReference>
<evidence type="ECO:0000256" key="3">
    <source>
        <dbReference type="ARBA" id="ARBA00056789"/>
    </source>
</evidence>
<dbReference type="InterPro" id="IPR007685">
    <property type="entry name" value="RelA_SpoT"/>
</dbReference>
<dbReference type="PROSITE" id="PS51880">
    <property type="entry name" value="TGS"/>
    <property type="match status" value="1"/>
</dbReference>
<dbReference type="RefSeq" id="WP_115558034.1">
    <property type="nucleotide sequence ID" value="NZ_CP031376.1"/>
</dbReference>
<dbReference type="SUPFAM" id="SSF55021">
    <property type="entry name" value="ACT-like"/>
    <property type="match status" value="1"/>
</dbReference>
<dbReference type="CDD" id="cd05399">
    <property type="entry name" value="NT_Rel-Spo_like"/>
    <property type="match status" value="1"/>
</dbReference>
<dbReference type="Pfam" id="PF04607">
    <property type="entry name" value="RelA_SpoT"/>
    <property type="match status" value="1"/>
</dbReference>
<dbReference type="InterPro" id="IPR043519">
    <property type="entry name" value="NT_sf"/>
</dbReference>
<dbReference type="GO" id="GO:0016301">
    <property type="term" value="F:kinase activity"/>
    <property type="evidence" value="ECO:0007669"/>
    <property type="project" value="UniProtKB-KW"/>
</dbReference>
<dbReference type="FunFam" id="3.10.20.30:FF:000002">
    <property type="entry name" value="GTP pyrophosphokinase (RelA/SpoT)"/>
    <property type="match status" value="1"/>
</dbReference>
<evidence type="ECO:0000256" key="1">
    <source>
        <dbReference type="ARBA" id="ARBA00025704"/>
    </source>
</evidence>
<dbReference type="SMART" id="SM00471">
    <property type="entry name" value="HDc"/>
    <property type="match status" value="1"/>
</dbReference>
<evidence type="ECO:0000259" key="5">
    <source>
        <dbReference type="PROSITE" id="PS51671"/>
    </source>
</evidence>
<dbReference type="InterPro" id="IPR006674">
    <property type="entry name" value="HD_domain"/>
</dbReference>
<feature type="domain" description="HD" evidence="6">
    <location>
        <begin position="60"/>
        <end position="159"/>
    </location>
</feature>
<keyword evidence="8" id="KW-0808">Transferase</keyword>
<dbReference type="PANTHER" id="PTHR21262:SF31">
    <property type="entry name" value="GTP PYROPHOSPHOKINASE"/>
    <property type="match status" value="1"/>
</dbReference>
<dbReference type="InterPro" id="IPR012675">
    <property type="entry name" value="Beta-grasp_dom_sf"/>
</dbReference>
<dbReference type="PANTHER" id="PTHR21262">
    <property type="entry name" value="GUANOSINE-3',5'-BIS DIPHOSPHATE 3'-PYROPHOSPHOHYDROLASE"/>
    <property type="match status" value="1"/>
</dbReference>
<dbReference type="PROSITE" id="PS51831">
    <property type="entry name" value="HD"/>
    <property type="match status" value="1"/>
</dbReference>
<dbReference type="Pfam" id="PF02824">
    <property type="entry name" value="TGS"/>
    <property type="match status" value="1"/>
</dbReference>
<dbReference type="AlphaFoldDB" id="A0A345Z3E5"/>
<dbReference type="InterPro" id="IPR004811">
    <property type="entry name" value="RelA/Spo_fam"/>
</dbReference>
<comment type="similarity">
    <text evidence="4">Belongs to the relA/spoT family.</text>
</comment>
<dbReference type="FunFam" id="1.10.3210.10:FF:000001">
    <property type="entry name" value="GTP pyrophosphokinase RelA"/>
    <property type="match status" value="1"/>
</dbReference>
<dbReference type="SUPFAM" id="SSF81301">
    <property type="entry name" value="Nucleotidyltransferase"/>
    <property type="match status" value="1"/>
</dbReference>
<name>A0A345Z3E5_9MOLU</name>
<evidence type="ECO:0000259" key="7">
    <source>
        <dbReference type="PROSITE" id="PS51880"/>
    </source>
</evidence>
<dbReference type="FunFam" id="3.30.460.10:FF:000001">
    <property type="entry name" value="GTP pyrophosphokinase RelA"/>
    <property type="match status" value="1"/>
</dbReference>
<dbReference type="Pfam" id="PF13328">
    <property type="entry name" value="HD_4"/>
    <property type="match status" value="1"/>
</dbReference>
<gene>
    <name evidence="8" type="primary">relA</name>
    <name evidence="8" type="ORF">SALLE_v1c04500</name>
</gene>
<reference evidence="8 9" key="1">
    <citation type="submission" date="2018-07" db="EMBL/GenBank/DDBJ databases">
        <title>Complete genome sequence of Spiroplasma alleghenense PLHS-1 (ATCC 51752).</title>
        <authorList>
            <person name="Chou L."/>
            <person name="Lee T.-Y."/>
            <person name="Tsai Y.-M."/>
            <person name="Kuo C.-H."/>
        </authorList>
    </citation>
    <scope>NUCLEOTIDE SEQUENCE [LARGE SCALE GENOMIC DNA]</scope>
    <source>
        <strain evidence="8 9">PLHS-1</strain>
    </source>
</reference>
<dbReference type="Gene3D" id="3.30.460.10">
    <property type="entry name" value="Beta Polymerase, domain 2"/>
    <property type="match status" value="1"/>
</dbReference>
<dbReference type="InterPro" id="IPR002912">
    <property type="entry name" value="ACT_dom"/>
</dbReference>